<evidence type="ECO:0000313" key="1">
    <source>
        <dbReference type="EMBL" id="CAJ1979230.1"/>
    </source>
</evidence>
<reference evidence="1" key="1">
    <citation type="submission" date="2023-10" db="EMBL/GenBank/DDBJ databases">
        <authorList>
            <person name="Domelevo Entfellner J.-B."/>
        </authorList>
    </citation>
    <scope>NUCLEOTIDE SEQUENCE</scope>
</reference>
<sequence length="152" mass="17339">MTKTCDNDQDHPIKLVRSLGVKVILLSYSLGFHLERLKLMYQIIFGGLGSSLLEWGGEEEKDTSDLYNSKKKELDYAKADYCVCSTKLQADHFVVMWANQQELTALHEKLLIALSCQLHLWKTIYQHRKREGFAMDEHKSVGAACMAEASNQ</sequence>
<gene>
    <name evidence="1" type="ORF">AYBTSS11_LOCUS31444</name>
</gene>
<evidence type="ECO:0000313" key="2">
    <source>
        <dbReference type="Proteomes" id="UP001189624"/>
    </source>
</evidence>
<organism evidence="1 2">
    <name type="scientific">Sphenostylis stenocarpa</name>
    <dbReference type="NCBI Taxonomy" id="92480"/>
    <lineage>
        <taxon>Eukaryota</taxon>
        <taxon>Viridiplantae</taxon>
        <taxon>Streptophyta</taxon>
        <taxon>Embryophyta</taxon>
        <taxon>Tracheophyta</taxon>
        <taxon>Spermatophyta</taxon>
        <taxon>Magnoliopsida</taxon>
        <taxon>eudicotyledons</taxon>
        <taxon>Gunneridae</taxon>
        <taxon>Pentapetalae</taxon>
        <taxon>rosids</taxon>
        <taxon>fabids</taxon>
        <taxon>Fabales</taxon>
        <taxon>Fabaceae</taxon>
        <taxon>Papilionoideae</taxon>
        <taxon>50 kb inversion clade</taxon>
        <taxon>NPAAA clade</taxon>
        <taxon>indigoferoid/millettioid clade</taxon>
        <taxon>Phaseoleae</taxon>
        <taxon>Sphenostylis</taxon>
    </lineage>
</organism>
<protein>
    <submittedName>
        <fullName evidence="1">Uncharacterized protein</fullName>
    </submittedName>
</protein>
<keyword evidence="2" id="KW-1185">Reference proteome</keyword>
<dbReference type="AlphaFoldDB" id="A0AA86W5T8"/>
<dbReference type="Gramene" id="rna-AYBTSS11_LOCUS31444">
    <property type="protein sequence ID" value="CAJ1979230.1"/>
    <property type="gene ID" value="gene-AYBTSS11_LOCUS31444"/>
</dbReference>
<name>A0AA86W5T8_9FABA</name>
<dbReference type="EMBL" id="OY731408">
    <property type="protein sequence ID" value="CAJ1979230.1"/>
    <property type="molecule type" value="Genomic_DNA"/>
</dbReference>
<dbReference type="Proteomes" id="UP001189624">
    <property type="component" value="Chromosome 11"/>
</dbReference>
<accession>A0AA86W5T8</accession>
<proteinExistence type="predicted"/>